<evidence type="ECO:0000256" key="1">
    <source>
        <dbReference type="ARBA" id="ARBA00004141"/>
    </source>
</evidence>
<accession>A0A8J2SPZ9</accession>
<feature type="transmembrane region" description="Helical" evidence="6">
    <location>
        <begin position="378"/>
        <end position="399"/>
    </location>
</feature>
<feature type="region of interest" description="Disordered" evidence="5">
    <location>
        <begin position="1"/>
        <end position="32"/>
    </location>
</feature>
<comment type="subcellular location">
    <subcellularLocation>
        <location evidence="1">Membrane</location>
        <topology evidence="1">Multi-pass membrane protein</topology>
    </subcellularLocation>
</comment>
<comment type="caution">
    <text evidence="7">The sequence shown here is derived from an EMBL/GenBank/DDBJ whole genome shotgun (WGS) entry which is preliminary data.</text>
</comment>
<evidence type="ECO:0000313" key="8">
    <source>
        <dbReference type="Proteomes" id="UP000789595"/>
    </source>
</evidence>
<feature type="transmembrane region" description="Helical" evidence="6">
    <location>
        <begin position="169"/>
        <end position="189"/>
    </location>
</feature>
<dbReference type="Gene3D" id="1.20.1250.20">
    <property type="entry name" value="MFS general substrate transporter like domains"/>
    <property type="match status" value="1"/>
</dbReference>
<reference evidence="7" key="1">
    <citation type="submission" date="2021-11" db="EMBL/GenBank/DDBJ databases">
        <authorList>
            <consortium name="Genoscope - CEA"/>
            <person name="William W."/>
        </authorList>
    </citation>
    <scope>NUCLEOTIDE SEQUENCE</scope>
</reference>
<dbReference type="OrthoDB" id="422206at2759"/>
<feature type="transmembrane region" description="Helical" evidence="6">
    <location>
        <begin position="76"/>
        <end position="93"/>
    </location>
</feature>
<feature type="transmembrane region" description="Helical" evidence="6">
    <location>
        <begin position="514"/>
        <end position="534"/>
    </location>
</feature>
<feature type="transmembrane region" description="Helical" evidence="6">
    <location>
        <begin position="38"/>
        <end position="56"/>
    </location>
</feature>
<feature type="transmembrane region" description="Helical" evidence="6">
    <location>
        <begin position="287"/>
        <end position="305"/>
    </location>
</feature>
<proteinExistence type="predicted"/>
<evidence type="ECO:0000256" key="4">
    <source>
        <dbReference type="ARBA" id="ARBA00023136"/>
    </source>
</evidence>
<dbReference type="EMBL" id="CAKKNE010000004">
    <property type="protein sequence ID" value="CAH0374538.1"/>
    <property type="molecule type" value="Genomic_DNA"/>
</dbReference>
<dbReference type="InterPro" id="IPR011701">
    <property type="entry name" value="MFS"/>
</dbReference>
<organism evidence="7 8">
    <name type="scientific">Pelagomonas calceolata</name>
    <dbReference type="NCBI Taxonomy" id="35677"/>
    <lineage>
        <taxon>Eukaryota</taxon>
        <taxon>Sar</taxon>
        <taxon>Stramenopiles</taxon>
        <taxon>Ochrophyta</taxon>
        <taxon>Pelagophyceae</taxon>
        <taxon>Pelagomonadales</taxon>
        <taxon>Pelagomonadaceae</taxon>
        <taxon>Pelagomonas</taxon>
    </lineage>
</organism>
<dbReference type="AlphaFoldDB" id="A0A8J2SPZ9"/>
<keyword evidence="2 6" id="KW-0812">Transmembrane</keyword>
<dbReference type="Pfam" id="PF07690">
    <property type="entry name" value="MFS_1"/>
    <property type="match status" value="1"/>
</dbReference>
<evidence type="ECO:0000313" key="7">
    <source>
        <dbReference type="EMBL" id="CAH0374538.1"/>
    </source>
</evidence>
<evidence type="ECO:0000256" key="3">
    <source>
        <dbReference type="ARBA" id="ARBA00022989"/>
    </source>
</evidence>
<gene>
    <name evidence="7" type="ORF">PECAL_4P18270</name>
</gene>
<feature type="transmembrane region" description="Helical" evidence="6">
    <location>
        <begin position="195"/>
        <end position="217"/>
    </location>
</feature>
<evidence type="ECO:0000256" key="2">
    <source>
        <dbReference type="ARBA" id="ARBA00022692"/>
    </source>
</evidence>
<dbReference type="PANTHER" id="PTHR10924:SF6">
    <property type="entry name" value="SOLUTE CARRIER FAMILY 49 MEMBER A3"/>
    <property type="match status" value="1"/>
</dbReference>
<sequence length="535" mass="56409">MREAPSPALNTSEEEDAAALEPTEDAAAPPTKRGRHRVLACATLASIINAFMFMNFSPIVELSRRRFRATEGQVSWLYSAALLATLPCFFAGATRMSNADTQRGAILAIHGLNAVAALLRLAAVARASYAAAVASSLALGAGTSLVVASYAAVPLLWLPPQERAAGVAWLVQGNYAGWALGAAATPAVVVDGHSFGRFMFLQALACVVMVPVAQLLLPGSAATREPLLEGPPVARATLGKTLTDLARRPRWCVACAAYAVAAGVGFAVPAVVDDILGDVCGAAPRRAARVGVVFILAGVACGALLGRCPCEKRRRPLLVALLALGAVALAALHVATARPPCRPLDAFGGAAVAGAATIGFVGPALAEAAASAGPDSTVMAGGIVEWWIQVLGAVVTQAATRRNGFAVCAQTFFVVVLLTIVLIPACVAYLYFCRNRKAKVEQQRVEPAQIRRAPSREELVVGGAAPPPRRRQRRQIHVLKLWLYALALVLFFGGWLAWKNDLNGTWCFRRDSPFYWLQGHAVWHVLTMGALGCIY</sequence>
<dbReference type="SUPFAM" id="SSF103473">
    <property type="entry name" value="MFS general substrate transporter"/>
    <property type="match status" value="1"/>
</dbReference>
<feature type="transmembrane region" description="Helical" evidence="6">
    <location>
        <begin position="251"/>
        <end position="272"/>
    </location>
</feature>
<feature type="transmembrane region" description="Helical" evidence="6">
    <location>
        <begin position="105"/>
        <end position="123"/>
    </location>
</feature>
<feature type="compositionally biased region" description="Acidic residues" evidence="5">
    <location>
        <begin position="12"/>
        <end position="24"/>
    </location>
</feature>
<keyword evidence="8" id="KW-1185">Reference proteome</keyword>
<dbReference type="InterPro" id="IPR036259">
    <property type="entry name" value="MFS_trans_sf"/>
</dbReference>
<feature type="transmembrane region" description="Helical" evidence="6">
    <location>
        <begin position="411"/>
        <end position="432"/>
    </location>
</feature>
<protein>
    <submittedName>
        <fullName evidence="7">Uncharacterized protein</fullName>
    </submittedName>
</protein>
<dbReference type="PANTHER" id="PTHR10924">
    <property type="entry name" value="MAJOR FACILITATOR SUPERFAMILY PROTEIN-RELATED"/>
    <property type="match status" value="1"/>
</dbReference>
<feature type="transmembrane region" description="Helical" evidence="6">
    <location>
        <begin position="317"/>
        <end position="335"/>
    </location>
</feature>
<keyword evidence="3 6" id="KW-1133">Transmembrane helix</keyword>
<dbReference type="Proteomes" id="UP000789595">
    <property type="component" value="Unassembled WGS sequence"/>
</dbReference>
<dbReference type="InterPro" id="IPR049680">
    <property type="entry name" value="FLVCR1-2_SLC49-like"/>
</dbReference>
<feature type="transmembrane region" description="Helical" evidence="6">
    <location>
        <begin position="478"/>
        <end position="498"/>
    </location>
</feature>
<name>A0A8J2SPZ9_9STRA</name>
<feature type="transmembrane region" description="Helical" evidence="6">
    <location>
        <begin position="347"/>
        <end position="366"/>
    </location>
</feature>
<feature type="transmembrane region" description="Helical" evidence="6">
    <location>
        <begin position="129"/>
        <end position="157"/>
    </location>
</feature>
<dbReference type="GO" id="GO:0022857">
    <property type="term" value="F:transmembrane transporter activity"/>
    <property type="evidence" value="ECO:0007669"/>
    <property type="project" value="InterPro"/>
</dbReference>
<dbReference type="GO" id="GO:0016020">
    <property type="term" value="C:membrane"/>
    <property type="evidence" value="ECO:0007669"/>
    <property type="project" value="UniProtKB-SubCell"/>
</dbReference>
<evidence type="ECO:0000256" key="5">
    <source>
        <dbReference type="SAM" id="MobiDB-lite"/>
    </source>
</evidence>
<keyword evidence="4 6" id="KW-0472">Membrane</keyword>
<evidence type="ECO:0000256" key="6">
    <source>
        <dbReference type="SAM" id="Phobius"/>
    </source>
</evidence>